<name>A0A139WLF6_TRICA</name>
<dbReference type="InterPro" id="IPR045107">
    <property type="entry name" value="SAC3/GANP/THP3"/>
</dbReference>
<dbReference type="InterPro" id="IPR000717">
    <property type="entry name" value="PCI_dom"/>
</dbReference>
<dbReference type="eggNOG" id="KOG1861">
    <property type="taxonomic scope" value="Eukaryota"/>
</dbReference>
<dbReference type="GO" id="GO:0005634">
    <property type="term" value="C:nucleus"/>
    <property type="evidence" value="ECO:0000318"/>
    <property type="project" value="GO_Central"/>
</dbReference>
<dbReference type="PANTHER" id="PTHR12436">
    <property type="entry name" value="80 KDA MCM3-ASSOCIATED PROTEIN"/>
    <property type="match status" value="1"/>
</dbReference>
<dbReference type="STRING" id="7070.A0A139WLF6"/>
<accession>A0A139WLF6</accession>
<dbReference type="PROSITE" id="PS50250">
    <property type="entry name" value="PCI"/>
    <property type="match status" value="1"/>
</dbReference>
<dbReference type="Pfam" id="PF03399">
    <property type="entry name" value="SAC3_GANP"/>
    <property type="match status" value="1"/>
</dbReference>
<feature type="compositionally biased region" description="Low complexity" evidence="1">
    <location>
        <begin position="129"/>
        <end position="141"/>
    </location>
</feature>
<feature type="compositionally biased region" description="Basic residues" evidence="1">
    <location>
        <begin position="327"/>
        <end position="351"/>
    </location>
</feature>
<evidence type="ECO:0000259" key="2">
    <source>
        <dbReference type="PROSITE" id="PS50250"/>
    </source>
</evidence>
<feature type="compositionally biased region" description="Low complexity" evidence="1">
    <location>
        <begin position="155"/>
        <end position="167"/>
    </location>
</feature>
<dbReference type="Gene3D" id="1.25.40.990">
    <property type="match status" value="1"/>
</dbReference>
<feature type="compositionally biased region" description="Low complexity" evidence="1">
    <location>
        <begin position="1"/>
        <end position="16"/>
    </location>
</feature>
<gene>
    <name evidence="3" type="primary">AUGUSTUS-3.0.2_00041</name>
    <name evidence="3" type="ORF">TcasGA2_TC000041</name>
</gene>
<feature type="region of interest" description="Disordered" evidence="1">
    <location>
        <begin position="1"/>
        <end position="23"/>
    </location>
</feature>
<dbReference type="OMA" id="MLYSELP"/>
<feature type="domain" description="PCI" evidence="2">
    <location>
        <begin position="554"/>
        <end position="718"/>
    </location>
</feature>
<evidence type="ECO:0000313" key="4">
    <source>
        <dbReference type="Proteomes" id="UP000007266"/>
    </source>
</evidence>
<evidence type="ECO:0000256" key="1">
    <source>
        <dbReference type="SAM" id="MobiDB-lite"/>
    </source>
</evidence>
<dbReference type="InParanoid" id="A0A139WLF6"/>
<keyword evidence="4" id="KW-1185">Reference proteome</keyword>
<proteinExistence type="predicted"/>
<feature type="compositionally biased region" description="Polar residues" evidence="1">
    <location>
        <begin position="107"/>
        <end position="119"/>
    </location>
</feature>
<dbReference type="KEGG" id="tca:661290"/>
<dbReference type="FunFam" id="1.25.40.990:FF:000002">
    <property type="entry name" value="Leukocyte receptor cluster member 8 homolog"/>
    <property type="match status" value="1"/>
</dbReference>
<reference evidence="3 4" key="2">
    <citation type="journal article" date="2010" name="Nucleic Acids Res.">
        <title>BeetleBase in 2010: revisions to provide comprehensive genomic information for Tribolium castaneum.</title>
        <authorList>
            <person name="Kim H.S."/>
            <person name="Murphy T."/>
            <person name="Xia J."/>
            <person name="Caragea D."/>
            <person name="Park Y."/>
            <person name="Beeman R.W."/>
            <person name="Lorenzen M.D."/>
            <person name="Butcher S."/>
            <person name="Manak J.R."/>
            <person name="Brown S.J."/>
        </authorList>
    </citation>
    <scope>GENOME REANNOTATION</scope>
    <source>
        <strain evidence="3 4">Georgia GA2</strain>
    </source>
</reference>
<reference evidence="3 4" key="1">
    <citation type="journal article" date="2008" name="Nature">
        <title>The genome of the model beetle and pest Tribolium castaneum.</title>
        <authorList>
            <consortium name="Tribolium Genome Sequencing Consortium"/>
            <person name="Richards S."/>
            <person name="Gibbs R.A."/>
            <person name="Weinstock G.M."/>
            <person name="Brown S.J."/>
            <person name="Denell R."/>
            <person name="Beeman R.W."/>
            <person name="Gibbs R."/>
            <person name="Beeman R.W."/>
            <person name="Brown S.J."/>
            <person name="Bucher G."/>
            <person name="Friedrich M."/>
            <person name="Grimmelikhuijzen C.J."/>
            <person name="Klingler M."/>
            <person name="Lorenzen M."/>
            <person name="Richards S."/>
            <person name="Roth S."/>
            <person name="Schroder R."/>
            <person name="Tautz D."/>
            <person name="Zdobnov E.M."/>
            <person name="Muzny D."/>
            <person name="Gibbs R.A."/>
            <person name="Weinstock G.M."/>
            <person name="Attaway T."/>
            <person name="Bell S."/>
            <person name="Buhay C.J."/>
            <person name="Chandrabose M.N."/>
            <person name="Chavez D."/>
            <person name="Clerk-Blankenburg K.P."/>
            <person name="Cree A."/>
            <person name="Dao M."/>
            <person name="Davis C."/>
            <person name="Chacko J."/>
            <person name="Dinh H."/>
            <person name="Dugan-Rocha S."/>
            <person name="Fowler G."/>
            <person name="Garner T.T."/>
            <person name="Garnes J."/>
            <person name="Gnirke A."/>
            <person name="Hawes A."/>
            <person name="Hernandez J."/>
            <person name="Hines S."/>
            <person name="Holder M."/>
            <person name="Hume J."/>
            <person name="Jhangiani S.N."/>
            <person name="Joshi V."/>
            <person name="Khan Z.M."/>
            <person name="Jackson L."/>
            <person name="Kovar C."/>
            <person name="Kowis A."/>
            <person name="Lee S."/>
            <person name="Lewis L.R."/>
            <person name="Margolis J."/>
            <person name="Morgan M."/>
            <person name="Nazareth L.V."/>
            <person name="Nguyen N."/>
            <person name="Okwuonu G."/>
            <person name="Parker D."/>
            <person name="Richards S."/>
            <person name="Ruiz S.J."/>
            <person name="Santibanez J."/>
            <person name="Savard J."/>
            <person name="Scherer S.E."/>
            <person name="Schneider B."/>
            <person name="Sodergren E."/>
            <person name="Tautz D."/>
            <person name="Vattahil S."/>
            <person name="Villasana D."/>
            <person name="White C.S."/>
            <person name="Wright R."/>
            <person name="Park Y."/>
            <person name="Beeman R.W."/>
            <person name="Lord J."/>
            <person name="Oppert B."/>
            <person name="Lorenzen M."/>
            <person name="Brown S."/>
            <person name="Wang L."/>
            <person name="Savard J."/>
            <person name="Tautz D."/>
            <person name="Richards S."/>
            <person name="Weinstock G."/>
            <person name="Gibbs R.A."/>
            <person name="Liu Y."/>
            <person name="Worley K."/>
            <person name="Weinstock G."/>
            <person name="Elsik C.G."/>
            <person name="Reese J.T."/>
            <person name="Elhaik E."/>
            <person name="Landan G."/>
            <person name="Graur D."/>
            <person name="Arensburger P."/>
            <person name="Atkinson P."/>
            <person name="Beeman R.W."/>
            <person name="Beidler J."/>
            <person name="Brown S.J."/>
            <person name="Demuth J.P."/>
            <person name="Drury D.W."/>
            <person name="Du Y.Z."/>
            <person name="Fujiwara H."/>
            <person name="Lorenzen M."/>
            <person name="Maselli V."/>
            <person name="Osanai M."/>
            <person name="Park Y."/>
            <person name="Robertson H.M."/>
            <person name="Tu Z."/>
            <person name="Wang J.J."/>
            <person name="Wang S."/>
            <person name="Richards S."/>
            <person name="Song H."/>
            <person name="Zhang L."/>
            <person name="Sodergren E."/>
            <person name="Werner D."/>
            <person name="Stanke M."/>
            <person name="Morgenstern B."/>
            <person name="Solovyev V."/>
            <person name="Kosarev P."/>
            <person name="Brown G."/>
            <person name="Chen H.C."/>
            <person name="Ermolaeva O."/>
            <person name="Hlavina W."/>
            <person name="Kapustin Y."/>
            <person name="Kiryutin B."/>
            <person name="Kitts P."/>
            <person name="Maglott D."/>
            <person name="Pruitt K."/>
            <person name="Sapojnikov V."/>
            <person name="Souvorov A."/>
            <person name="Mackey A.J."/>
            <person name="Waterhouse R.M."/>
            <person name="Wyder S."/>
            <person name="Zdobnov E.M."/>
            <person name="Zdobnov E.M."/>
            <person name="Wyder S."/>
            <person name="Kriventseva E.V."/>
            <person name="Kadowaki T."/>
            <person name="Bork P."/>
            <person name="Aranda M."/>
            <person name="Bao R."/>
            <person name="Beermann A."/>
            <person name="Berns N."/>
            <person name="Bolognesi R."/>
            <person name="Bonneton F."/>
            <person name="Bopp D."/>
            <person name="Brown S.J."/>
            <person name="Bucher G."/>
            <person name="Butts T."/>
            <person name="Chaumot A."/>
            <person name="Denell R.E."/>
            <person name="Ferrier D.E."/>
            <person name="Friedrich M."/>
            <person name="Gordon C.M."/>
            <person name="Jindra M."/>
            <person name="Klingler M."/>
            <person name="Lan Q."/>
            <person name="Lattorff H.M."/>
            <person name="Laudet V."/>
            <person name="von Levetsow C."/>
            <person name="Liu Z."/>
            <person name="Lutz R."/>
            <person name="Lynch J.A."/>
            <person name="da Fonseca R.N."/>
            <person name="Posnien N."/>
            <person name="Reuter R."/>
            <person name="Roth S."/>
            <person name="Savard J."/>
            <person name="Schinko J.B."/>
            <person name="Schmitt C."/>
            <person name="Schoppmeier M."/>
            <person name="Schroder R."/>
            <person name="Shippy T.D."/>
            <person name="Simonnet F."/>
            <person name="Marques-Souza H."/>
            <person name="Tautz D."/>
            <person name="Tomoyasu Y."/>
            <person name="Trauner J."/>
            <person name="Van der Zee M."/>
            <person name="Vervoort M."/>
            <person name="Wittkopp N."/>
            <person name="Wimmer E.A."/>
            <person name="Yang X."/>
            <person name="Jones A.K."/>
            <person name="Sattelle D.B."/>
            <person name="Ebert P.R."/>
            <person name="Nelson D."/>
            <person name="Scott J.G."/>
            <person name="Beeman R.W."/>
            <person name="Muthukrishnan S."/>
            <person name="Kramer K.J."/>
            <person name="Arakane Y."/>
            <person name="Beeman R.W."/>
            <person name="Zhu Q."/>
            <person name="Hogenkamp D."/>
            <person name="Dixit R."/>
            <person name="Oppert B."/>
            <person name="Jiang H."/>
            <person name="Zou Z."/>
            <person name="Marshall J."/>
            <person name="Elpidina E."/>
            <person name="Vinokurov K."/>
            <person name="Oppert C."/>
            <person name="Zou Z."/>
            <person name="Evans J."/>
            <person name="Lu Z."/>
            <person name="Zhao P."/>
            <person name="Sumathipala N."/>
            <person name="Altincicek B."/>
            <person name="Vilcinskas A."/>
            <person name="Williams M."/>
            <person name="Hultmark D."/>
            <person name="Hetru C."/>
            <person name="Jiang H."/>
            <person name="Grimmelikhuijzen C.J."/>
            <person name="Hauser F."/>
            <person name="Cazzamali G."/>
            <person name="Williamson M."/>
            <person name="Park Y."/>
            <person name="Li B."/>
            <person name="Tanaka Y."/>
            <person name="Predel R."/>
            <person name="Neupert S."/>
            <person name="Schachtner J."/>
            <person name="Verleyen P."/>
            <person name="Raible F."/>
            <person name="Bork P."/>
            <person name="Friedrich M."/>
            <person name="Walden K.K."/>
            <person name="Robertson H.M."/>
            <person name="Angeli S."/>
            <person name="Foret S."/>
            <person name="Bucher G."/>
            <person name="Schuetz S."/>
            <person name="Maleszka R."/>
            <person name="Wimmer E.A."/>
            <person name="Beeman R.W."/>
            <person name="Lorenzen M."/>
            <person name="Tomoyasu Y."/>
            <person name="Miller S.C."/>
            <person name="Grossmann D."/>
            <person name="Bucher G."/>
        </authorList>
    </citation>
    <scope>NUCLEOTIDE SEQUENCE [LARGE SCALE GENOMIC DNA]</scope>
    <source>
        <strain evidence="3 4">Georgia GA2</strain>
    </source>
</reference>
<protein>
    <submittedName>
        <fullName evidence="3">Leukocyte receptor cluster member 8 homolog-like Protein</fullName>
    </submittedName>
</protein>
<feature type="region of interest" description="Disordered" evidence="1">
    <location>
        <begin position="70"/>
        <end position="225"/>
    </location>
</feature>
<dbReference type="EMBL" id="KQ971321">
    <property type="protein sequence ID" value="KYB28780.1"/>
    <property type="molecule type" value="Genomic_DNA"/>
</dbReference>
<dbReference type="Proteomes" id="UP000007266">
    <property type="component" value="Linkage group 3"/>
</dbReference>
<dbReference type="OrthoDB" id="199574at2759"/>
<feature type="region of interest" description="Disordered" evidence="1">
    <location>
        <begin position="299"/>
        <end position="400"/>
    </location>
</feature>
<dbReference type="InterPro" id="IPR005062">
    <property type="entry name" value="SAC3/GANP/THP3_conserved"/>
</dbReference>
<keyword evidence="3" id="KW-0675">Receptor</keyword>
<organism evidence="3 4">
    <name type="scientific">Tribolium castaneum</name>
    <name type="common">Red flour beetle</name>
    <dbReference type="NCBI Taxonomy" id="7070"/>
    <lineage>
        <taxon>Eukaryota</taxon>
        <taxon>Metazoa</taxon>
        <taxon>Ecdysozoa</taxon>
        <taxon>Arthropoda</taxon>
        <taxon>Hexapoda</taxon>
        <taxon>Insecta</taxon>
        <taxon>Pterygota</taxon>
        <taxon>Neoptera</taxon>
        <taxon>Endopterygota</taxon>
        <taxon>Coleoptera</taxon>
        <taxon>Polyphaga</taxon>
        <taxon>Cucujiformia</taxon>
        <taxon>Tenebrionidae</taxon>
        <taxon>Tenebrionidae incertae sedis</taxon>
        <taxon>Tribolium</taxon>
    </lineage>
</organism>
<dbReference type="PhylomeDB" id="A0A139WLF6"/>
<dbReference type="PANTHER" id="PTHR12436:SF4">
    <property type="entry name" value="LEUKOCYTE RECEPTOR CLUSTER MEMBER 8"/>
    <property type="match status" value="1"/>
</dbReference>
<feature type="compositionally biased region" description="Pro residues" evidence="1">
    <location>
        <begin position="168"/>
        <end position="216"/>
    </location>
</feature>
<sequence length="718" mass="81607">MEEKPAVSTAPAAPAGAAPPEPAQTAPVQWAYPMYNYDMSNYYHQFYLMNSYPAYQSAIYHQVQQQMLENKPSTTSADANKFVPPLPPGTPSSLPTPHISKPPLLNTPKQFTANNNNPIRFNLPPGKRQNGNLLLQQNNSLTSGAAKKKRKRNRNNQNQNLQNQNFFPLPPLPPPEQNVPKPAPPPETMPPEPPLPPLPDTSKPPPPPAEKPPPTSNNPTDEWPPSLKDYVNRCYAKCKTNIDKNQVEIILKGKITHAYQMGQLHTKDWSNEPLPNIHSERPTLVPKTVPGSLAQFQNTTKKGLSPAMGARLGARASTLRGTSRSSSRSRSRSPARKKSRSRSRSPRRHRSSSSSSSVSSDENFKPLVKPNNKNKIKSKLANRLGPTKNNKFTNKQLKKQKMKEKKAHLLSSFGSELEENSELLLQRAARFNNNKQKETNGLINNKNVFVNDKYEDNIADFDWTGFHIVGTCQDLEKSFLRLTKAPEACEVRPVEVLKLSLQNVKTRWKQKPDYYYTCDQLKSIRQDLTVQGVRNEFTVEVYETHARIALEKGDHEEFNQCQTQLKMLYSEVGGGNKNEFTAYRILYYIFTKNTLDIMTIMKSLSKEEKSDKCIDFALKLRTAWSLGNFHRFFQLYLQAPLMAGFLVDWFIERERKLYLKCIIKSYRQNISVNFIQQELAFPALEETLKFLEPFSLSFTDLSKSHIDCKTSMASLPNI</sequence>
<dbReference type="AlphaFoldDB" id="A0A139WLF6"/>
<evidence type="ECO:0000313" key="3">
    <source>
        <dbReference type="EMBL" id="KYB28780.1"/>
    </source>
</evidence>
<dbReference type="FunCoup" id="A0A139WLF6">
    <property type="interactions" value="1579"/>
</dbReference>